<keyword evidence="2" id="KW-1185">Reference proteome</keyword>
<organism evidence="1 2">
    <name type="scientific">Streptomyces avidinii</name>
    <dbReference type="NCBI Taxonomy" id="1895"/>
    <lineage>
        <taxon>Bacteria</taxon>
        <taxon>Bacillati</taxon>
        <taxon>Actinomycetota</taxon>
        <taxon>Actinomycetes</taxon>
        <taxon>Kitasatosporales</taxon>
        <taxon>Streptomycetaceae</taxon>
        <taxon>Streptomyces</taxon>
    </lineage>
</organism>
<evidence type="ECO:0000313" key="2">
    <source>
        <dbReference type="Proteomes" id="UP001519310"/>
    </source>
</evidence>
<proteinExistence type="predicted"/>
<reference evidence="1 2" key="1">
    <citation type="submission" date="2021-03" db="EMBL/GenBank/DDBJ databases">
        <title>Genomic Encyclopedia of Type Strains, Phase IV (KMG-IV): sequencing the most valuable type-strain genomes for metagenomic binning, comparative biology and taxonomic classification.</title>
        <authorList>
            <person name="Goeker M."/>
        </authorList>
    </citation>
    <scope>NUCLEOTIDE SEQUENCE [LARGE SCALE GENOMIC DNA]</scope>
    <source>
        <strain evidence="1 2">DSM 40526</strain>
    </source>
</reference>
<dbReference type="EMBL" id="JAGGLQ010000002">
    <property type="protein sequence ID" value="MBP2035354.1"/>
    <property type="molecule type" value="Genomic_DNA"/>
</dbReference>
<gene>
    <name evidence="1" type="ORF">J2Z77_001141</name>
</gene>
<protein>
    <submittedName>
        <fullName evidence="1">Uncharacterized protein</fullName>
    </submittedName>
</protein>
<accession>A0ABS4KZ93</accession>
<comment type="caution">
    <text evidence="1">The sequence shown here is derived from an EMBL/GenBank/DDBJ whole genome shotgun (WGS) entry which is preliminary data.</text>
</comment>
<dbReference type="Proteomes" id="UP001519310">
    <property type="component" value="Unassembled WGS sequence"/>
</dbReference>
<sequence>MLLDVPAHTHHPDLRPLLTRRYRWGAPEGGPWPRDLKMQKPVATSRRLALGRCSMMENSGPITLAQVRSA</sequence>
<evidence type="ECO:0000313" key="1">
    <source>
        <dbReference type="EMBL" id="MBP2035354.1"/>
    </source>
</evidence>
<name>A0ABS4KZ93_STRAV</name>